<evidence type="ECO:0000259" key="10">
    <source>
        <dbReference type="SMART" id="SM01194"/>
    </source>
</evidence>
<proteinExistence type="inferred from homology"/>
<dbReference type="Pfam" id="PF03465">
    <property type="entry name" value="eRF1_3"/>
    <property type="match status" value="1"/>
</dbReference>
<dbReference type="GO" id="GO:0070651">
    <property type="term" value="P:nonfunctional rRNA decay"/>
    <property type="evidence" value="ECO:0007669"/>
    <property type="project" value="TreeGrafter"/>
</dbReference>
<dbReference type="InterPro" id="IPR058547">
    <property type="entry name" value="Pelota_N"/>
</dbReference>
<evidence type="ECO:0000256" key="8">
    <source>
        <dbReference type="ARBA" id="ARBA00022801"/>
    </source>
</evidence>
<evidence type="ECO:0000256" key="5">
    <source>
        <dbReference type="ARBA" id="ARBA00022722"/>
    </source>
</evidence>
<name>A0A8T5GGK1_9ARCH</name>
<dbReference type="InterPro" id="IPR005142">
    <property type="entry name" value="eRF1_3"/>
</dbReference>
<dbReference type="InterPro" id="IPR005141">
    <property type="entry name" value="eRF1_2"/>
</dbReference>
<comment type="cofactor">
    <cofactor evidence="1 9">
        <name>a divalent metal cation</name>
        <dbReference type="ChEBI" id="CHEBI:60240"/>
    </cofactor>
</comment>
<gene>
    <name evidence="9" type="primary">pelA</name>
    <name evidence="11" type="ORF">HON47_04700</name>
</gene>
<comment type="similarity">
    <text evidence="3 9">Belongs to the eukaryotic release factor 1 family. Pelota subfamily.</text>
</comment>
<dbReference type="InterPro" id="IPR004405">
    <property type="entry name" value="TF_pelota"/>
</dbReference>
<dbReference type="InterPro" id="IPR038069">
    <property type="entry name" value="Pelota/DOM34_N"/>
</dbReference>
<dbReference type="AlphaFoldDB" id="A0A8T5GGK1"/>
<keyword evidence="4 9" id="KW-0963">Cytoplasm</keyword>
<dbReference type="SUPFAM" id="SSF53137">
    <property type="entry name" value="Translational machinery components"/>
    <property type="match status" value="1"/>
</dbReference>
<dbReference type="Pfam" id="PF26356">
    <property type="entry name" value="Pelota_N"/>
    <property type="match status" value="1"/>
</dbReference>
<comment type="function">
    <text evidence="9">May function in recognizing stalled ribosomes, interact with stem-loop structures in stalled mRNA molecules, and effect endonucleolytic cleavage of the mRNA. May play a role in the release non-functional ribosomes and degradation of damaged mRNAs. Has endoribonuclease activity.</text>
</comment>
<dbReference type="SUPFAM" id="SSF55315">
    <property type="entry name" value="L30e-like"/>
    <property type="match status" value="1"/>
</dbReference>
<dbReference type="NCBIfam" id="TIGR00111">
    <property type="entry name" value="pelota"/>
    <property type="match status" value="1"/>
</dbReference>
<evidence type="ECO:0000256" key="6">
    <source>
        <dbReference type="ARBA" id="ARBA00022723"/>
    </source>
</evidence>
<dbReference type="GO" id="GO:0032790">
    <property type="term" value="P:ribosome disassembly"/>
    <property type="evidence" value="ECO:0007669"/>
    <property type="project" value="TreeGrafter"/>
</dbReference>
<comment type="subcellular location">
    <subcellularLocation>
        <location evidence="2 9">Cytoplasm</location>
    </subcellularLocation>
</comment>
<evidence type="ECO:0000256" key="4">
    <source>
        <dbReference type="ARBA" id="ARBA00022490"/>
    </source>
</evidence>
<feature type="domain" description="eRF1/Pelota-like N-terminal" evidence="10">
    <location>
        <begin position="1"/>
        <end position="127"/>
    </location>
</feature>
<evidence type="ECO:0000313" key="12">
    <source>
        <dbReference type="Proteomes" id="UP000722459"/>
    </source>
</evidence>
<dbReference type="InterPro" id="IPR029064">
    <property type="entry name" value="Ribosomal_eL30-like_sf"/>
</dbReference>
<keyword evidence="5 9" id="KW-0540">Nuclease</keyword>
<dbReference type="Gene3D" id="3.30.1330.30">
    <property type="match status" value="1"/>
</dbReference>
<comment type="caution">
    <text evidence="11">The sequence shown here is derived from an EMBL/GenBank/DDBJ whole genome shotgun (WGS) entry which is preliminary data.</text>
</comment>
<dbReference type="Gene3D" id="3.30.420.60">
    <property type="entry name" value="eRF1 domain 2"/>
    <property type="match status" value="1"/>
</dbReference>
<protein>
    <recommendedName>
        <fullName evidence="9">Protein pelota homolog</fullName>
        <ecNumber evidence="9">3.1.-.-</ecNumber>
    </recommendedName>
</protein>
<dbReference type="GO" id="GO:0004519">
    <property type="term" value="F:endonuclease activity"/>
    <property type="evidence" value="ECO:0007669"/>
    <property type="project" value="UniProtKB-UniRule"/>
</dbReference>
<dbReference type="GO" id="GO:0016787">
    <property type="term" value="F:hydrolase activity"/>
    <property type="evidence" value="ECO:0007669"/>
    <property type="project" value="UniProtKB-KW"/>
</dbReference>
<dbReference type="Proteomes" id="UP000722459">
    <property type="component" value="Unassembled WGS sequence"/>
</dbReference>
<dbReference type="HAMAP" id="MF_01853">
    <property type="entry name" value="PelO"/>
    <property type="match status" value="1"/>
</dbReference>
<dbReference type="InterPro" id="IPR042226">
    <property type="entry name" value="eFR1_2_sf"/>
</dbReference>
<accession>A0A8T5GGK1</accession>
<dbReference type="SMART" id="SM01194">
    <property type="entry name" value="eRF1_1"/>
    <property type="match status" value="1"/>
</dbReference>
<comment type="subunit">
    <text evidence="9">Monomer.</text>
</comment>
<dbReference type="GO" id="GO:0005737">
    <property type="term" value="C:cytoplasm"/>
    <property type="evidence" value="ECO:0007669"/>
    <property type="project" value="UniProtKB-SubCell"/>
</dbReference>
<keyword evidence="8 9" id="KW-0378">Hydrolase</keyword>
<evidence type="ECO:0000313" key="11">
    <source>
        <dbReference type="EMBL" id="MBT4870848.1"/>
    </source>
</evidence>
<dbReference type="InterPro" id="IPR005140">
    <property type="entry name" value="eRF1_Pelota-like_N"/>
</dbReference>
<dbReference type="Pfam" id="PF03464">
    <property type="entry name" value="eRF1_2"/>
    <property type="match status" value="1"/>
</dbReference>
<dbReference type="SUPFAM" id="SSF159065">
    <property type="entry name" value="Dom34/Pelota N-terminal domain-like"/>
    <property type="match status" value="1"/>
</dbReference>
<dbReference type="Gene3D" id="2.30.30.870">
    <property type="entry name" value="Pelota, domain A"/>
    <property type="match status" value="1"/>
</dbReference>
<dbReference type="GO" id="GO:0071025">
    <property type="term" value="P:RNA surveillance"/>
    <property type="evidence" value="ECO:0007669"/>
    <property type="project" value="InterPro"/>
</dbReference>
<dbReference type="PANTHER" id="PTHR10853">
    <property type="entry name" value="PELOTA"/>
    <property type="match status" value="1"/>
</dbReference>
<evidence type="ECO:0000256" key="7">
    <source>
        <dbReference type="ARBA" id="ARBA00022759"/>
    </source>
</evidence>
<dbReference type="EMBL" id="JABJNZ010000059">
    <property type="protein sequence ID" value="MBT4870848.1"/>
    <property type="molecule type" value="Genomic_DNA"/>
</dbReference>
<dbReference type="GO" id="GO:0046872">
    <property type="term" value="F:metal ion binding"/>
    <property type="evidence" value="ECO:0007669"/>
    <property type="project" value="UniProtKB-UniRule"/>
</dbReference>
<dbReference type="InterPro" id="IPR023521">
    <property type="entry name" value="Pelota_arc"/>
</dbReference>
<evidence type="ECO:0000256" key="9">
    <source>
        <dbReference type="HAMAP-Rule" id="MF_01853"/>
    </source>
</evidence>
<comment type="domain">
    <text evidence="9">The N-terminal domain has the RNA-binding Sm fold. It harbors the endoribonuclease activity.</text>
</comment>
<dbReference type="PANTHER" id="PTHR10853:SF0">
    <property type="entry name" value="PROTEIN PELOTA HOMOLOG"/>
    <property type="match status" value="1"/>
</dbReference>
<sequence>MKILKIDKKFGEIVVIPENLNDLWHLEKVIDTNDLVKGKTDRKIKPSKEGEKTIRQTMFVEIEVENVHFQEFSENLKISGIIVGGSPKEFIELKSHQSIDIFVNDKVTFIKKVIKKWQIERLEKAKQESASSNLLVVLIDDEVAQLAFVNQFSIDKKAKITTKKSGKQYVEEKNNNYFEEVLDKIISVKPTKILLAGPGFTKENFVKFVAEKNVKIPKILTETTNSVGETGFRELISQGKLEKIEKELQLTKETKIIEEFLAALPKGLGEYGIDKVKELINIGAVEQLIISETYLMQNRVATEEILDLGEKIGCGINIISSKNPQEKSIHNFGGVVAKLRYKVE</sequence>
<evidence type="ECO:0000256" key="2">
    <source>
        <dbReference type="ARBA" id="ARBA00004496"/>
    </source>
</evidence>
<evidence type="ECO:0000256" key="1">
    <source>
        <dbReference type="ARBA" id="ARBA00001968"/>
    </source>
</evidence>
<reference evidence="11" key="1">
    <citation type="journal article" date="2021" name="ISME J.">
        <title>Mercury methylation by metabolically versatile and cosmopolitan marine bacteria.</title>
        <authorList>
            <person name="Lin H."/>
            <person name="Ascher D.B."/>
            <person name="Myung Y."/>
            <person name="Lamborg C.H."/>
            <person name="Hallam S.J."/>
            <person name="Gionfriddo C.M."/>
            <person name="Holt K.E."/>
            <person name="Moreau J.W."/>
        </authorList>
    </citation>
    <scope>NUCLEOTIDE SEQUENCE</scope>
    <source>
        <strain evidence="11">SI075_bin30</strain>
    </source>
</reference>
<keyword evidence="6 9" id="KW-0479">Metal-binding</keyword>
<keyword evidence="7 9" id="KW-0255">Endonuclease</keyword>
<organism evidence="11 12">
    <name type="scientific">Candidatus Iainarchaeum sp</name>
    <dbReference type="NCBI Taxonomy" id="3101447"/>
    <lineage>
        <taxon>Archaea</taxon>
        <taxon>Candidatus Iainarchaeota</taxon>
        <taxon>Candidatus Iainarchaeia</taxon>
        <taxon>Candidatus Iainarchaeales</taxon>
        <taxon>Candidatus Iainarchaeaceae</taxon>
        <taxon>Candidatus Iainarchaeum</taxon>
    </lineage>
</organism>
<dbReference type="EC" id="3.1.-.-" evidence="9"/>
<dbReference type="GO" id="GO:0070966">
    <property type="term" value="P:nuclear-transcribed mRNA catabolic process, no-go decay"/>
    <property type="evidence" value="ECO:0007669"/>
    <property type="project" value="InterPro"/>
</dbReference>
<dbReference type="GO" id="GO:0070481">
    <property type="term" value="P:nuclear-transcribed mRNA catabolic process, non-stop decay"/>
    <property type="evidence" value="ECO:0007669"/>
    <property type="project" value="InterPro"/>
</dbReference>
<evidence type="ECO:0000256" key="3">
    <source>
        <dbReference type="ARBA" id="ARBA00009504"/>
    </source>
</evidence>